<evidence type="ECO:0000256" key="7">
    <source>
        <dbReference type="ARBA" id="ARBA00023239"/>
    </source>
</evidence>
<evidence type="ECO:0000256" key="4">
    <source>
        <dbReference type="ARBA" id="ARBA00022801"/>
    </source>
</evidence>
<keyword evidence="7" id="KW-0456">Lyase</keyword>
<dbReference type="Pfam" id="PF02586">
    <property type="entry name" value="SRAP"/>
    <property type="match status" value="1"/>
</dbReference>
<evidence type="ECO:0000256" key="3">
    <source>
        <dbReference type="ARBA" id="ARBA00022763"/>
    </source>
</evidence>
<dbReference type="RefSeq" id="WP_307274673.1">
    <property type="nucleotide sequence ID" value="NZ_JAUSVX010000006.1"/>
</dbReference>
<feature type="region of interest" description="Disordered" evidence="9">
    <location>
        <begin position="207"/>
        <end position="241"/>
    </location>
</feature>
<organism evidence="10 11">
    <name type="scientific">Labrys wisconsinensis</name>
    <dbReference type="NCBI Taxonomy" id="425677"/>
    <lineage>
        <taxon>Bacteria</taxon>
        <taxon>Pseudomonadati</taxon>
        <taxon>Pseudomonadota</taxon>
        <taxon>Alphaproteobacteria</taxon>
        <taxon>Hyphomicrobiales</taxon>
        <taxon>Xanthobacteraceae</taxon>
        <taxon>Labrys</taxon>
    </lineage>
</organism>
<proteinExistence type="inferred from homology"/>
<evidence type="ECO:0000256" key="9">
    <source>
        <dbReference type="SAM" id="MobiDB-lite"/>
    </source>
</evidence>
<dbReference type="Proteomes" id="UP001242480">
    <property type="component" value="Unassembled WGS sequence"/>
</dbReference>
<evidence type="ECO:0000313" key="10">
    <source>
        <dbReference type="EMBL" id="MDQ0470589.1"/>
    </source>
</evidence>
<evidence type="ECO:0000256" key="1">
    <source>
        <dbReference type="ARBA" id="ARBA00008136"/>
    </source>
</evidence>
<feature type="compositionally biased region" description="Polar residues" evidence="9">
    <location>
        <begin position="207"/>
        <end position="218"/>
    </location>
</feature>
<reference evidence="10 11" key="1">
    <citation type="submission" date="2023-07" db="EMBL/GenBank/DDBJ databases">
        <title>Genomic Encyclopedia of Type Strains, Phase IV (KMG-IV): sequencing the most valuable type-strain genomes for metagenomic binning, comparative biology and taxonomic classification.</title>
        <authorList>
            <person name="Goeker M."/>
        </authorList>
    </citation>
    <scope>NUCLEOTIDE SEQUENCE [LARGE SCALE GENOMIC DNA]</scope>
    <source>
        <strain evidence="10 11">DSM 19619</strain>
    </source>
</reference>
<dbReference type="InterPro" id="IPR003738">
    <property type="entry name" value="SRAP"/>
</dbReference>
<dbReference type="EMBL" id="JAUSVX010000006">
    <property type="protein sequence ID" value="MDQ0470589.1"/>
    <property type="molecule type" value="Genomic_DNA"/>
</dbReference>
<dbReference type="PANTHER" id="PTHR13604:SF0">
    <property type="entry name" value="ABASIC SITE PROCESSING PROTEIN HMCES"/>
    <property type="match status" value="1"/>
</dbReference>
<evidence type="ECO:0000256" key="6">
    <source>
        <dbReference type="ARBA" id="ARBA00023125"/>
    </source>
</evidence>
<evidence type="ECO:0000313" key="11">
    <source>
        <dbReference type="Proteomes" id="UP001242480"/>
    </source>
</evidence>
<comment type="similarity">
    <text evidence="1 8">Belongs to the SOS response-associated peptidase family.</text>
</comment>
<gene>
    <name evidence="10" type="ORF">QO011_003608</name>
</gene>
<keyword evidence="6" id="KW-0238">DNA-binding</keyword>
<comment type="caution">
    <text evidence="10">The sequence shown here is derived from an EMBL/GenBank/DDBJ whole genome shotgun (WGS) entry which is preliminary data.</text>
</comment>
<keyword evidence="3" id="KW-0227">DNA damage</keyword>
<evidence type="ECO:0000256" key="8">
    <source>
        <dbReference type="RuleBase" id="RU364100"/>
    </source>
</evidence>
<dbReference type="InterPro" id="IPR036590">
    <property type="entry name" value="SRAP-like"/>
</dbReference>
<dbReference type="PANTHER" id="PTHR13604">
    <property type="entry name" value="DC12-RELATED"/>
    <property type="match status" value="1"/>
</dbReference>
<keyword evidence="2 8" id="KW-0645">Protease</keyword>
<dbReference type="SUPFAM" id="SSF143081">
    <property type="entry name" value="BB1717-like"/>
    <property type="match status" value="1"/>
</dbReference>
<name>A0ABU0J8I5_9HYPH</name>
<dbReference type="EC" id="3.4.-.-" evidence="8"/>
<evidence type="ECO:0000256" key="5">
    <source>
        <dbReference type="ARBA" id="ARBA00023124"/>
    </source>
</evidence>
<dbReference type="Gene3D" id="3.90.1680.10">
    <property type="entry name" value="SOS response associated peptidase-like"/>
    <property type="match status" value="1"/>
</dbReference>
<protein>
    <recommendedName>
        <fullName evidence="8">Abasic site processing protein</fullName>
        <ecNumber evidence="8">3.4.-.-</ecNumber>
    </recommendedName>
</protein>
<keyword evidence="11" id="KW-1185">Reference proteome</keyword>
<sequence length="241" mass="26921">MCGRFALTQTPEHVRAWFAYRDQPNFPPRYNIAPTQPVAVVTLDQGERRFVLMRWGFIPGFVKDPKEYPLVINVRSETAREKASFRAAFLRRRCLMPADGFYEWQAAGRVKRPFLIRRPDRAVFAFAAIHETWSSPDGSEIDTVAIMTTHANGTLAAVHERSPVMLLSQEAVARWLDPALPLDEAEAMLRPPAEAALELIPVGTGVNSVANDDPSLQQRVEAAPLPPEKSRKADDGQGSLF</sequence>
<keyword evidence="5" id="KW-0190">Covalent protein-DNA linkage</keyword>
<accession>A0ABU0J8I5</accession>
<keyword evidence="4 8" id="KW-0378">Hydrolase</keyword>
<evidence type="ECO:0000256" key="2">
    <source>
        <dbReference type="ARBA" id="ARBA00022670"/>
    </source>
</evidence>